<evidence type="ECO:0000256" key="1">
    <source>
        <dbReference type="SAM" id="Phobius"/>
    </source>
</evidence>
<dbReference type="RefSeq" id="WP_156610250.1">
    <property type="nucleotide sequence ID" value="NZ_WPCU01000007.1"/>
</dbReference>
<comment type="caution">
    <text evidence="2">The sequence shown here is derived from an EMBL/GenBank/DDBJ whole genome shotgun (WGS) entry which is preliminary data.</text>
</comment>
<evidence type="ECO:0008006" key="4">
    <source>
        <dbReference type="Google" id="ProtNLM"/>
    </source>
</evidence>
<evidence type="ECO:0000313" key="2">
    <source>
        <dbReference type="EMBL" id="MVA76654.1"/>
    </source>
</evidence>
<dbReference type="EMBL" id="WPCU01000007">
    <property type="protein sequence ID" value="MVA76654.1"/>
    <property type="molecule type" value="Genomic_DNA"/>
</dbReference>
<keyword evidence="1" id="KW-1133">Transmembrane helix</keyword>
<gene>
    <name evidence="2" type="ORF">GC722_11560</name>
</gene>
<dbReference type="AlphaFoldDB" id="A0A6A9UY70"/>
<sequence>MATTFDTRALTRPVTPPEVSAFRRAKLASGDPRWRTSWWVGVLVLVLFAVVFPLVVGANVGVLARSATAGLVAGLVLLAIILAVGIILPNRGSRVRWERMLRAEEFARANAMEFSPRSGSPPYQGAIFGVGSDRKVVEHVWSTRGPVADCGTYRYTTGSGKDRRVHTWQFAAVRLEGPLPHMLLDARANNTFLGSNLPATFSADQRVSLGGEFDRHFDLYCPQGYGFDAFYLFTPDLMAHLIDHTQALDVEFVDEWMLLYSRGGLSPTEPRTWERLAQISDTVARLMRDRSRSYRDPRVAEQNRQALAAVGPVAGPPSIAPQGRRLRRGVAWRSIVFTAVVIIGYQLLRHLVNSD</sequence>
<reference evidence="2 3" key="1">
    <citation type="submission" date="2019-12" db="EMBL/GenBank/DDBJ databases">
        <title>Auraticoccus cholistani sp. nov., an actinomycete isolated from soil of Cholistan desert.</title>
        <authorList>
            <person name="Cheema M.T."/>
        </authorList>
    </citation>
    <scope>NUCLEOTIDE SEQUENCE [LARGE SCALE GENOMIC DNA]</scope>
    <source>
        <strain evidence="2 3">F435</strain>
    </source>
</reference>
<feature type="transmembrane region" description="Helical" evidence="1">
    <location>
        <begin position="68"/>
        <end position="89"/>
    </location>
</feature>
<accession>A0A6A9UY70</accession>
<feature type="transmembrane region" description="Helical" evidence="1">
    <location>
        <begin position="330"/>
        <end position="348"/>
    </location>
</feature>
<evidence type="ECO:0000313" key="3">
    <source>
        <dbReference type="Proteomes" id="UP000435304"/>
    </source>
</evidence>
<organism evidence="2 3">
    <name type="scientific">Auraticoccus cholistanensis</name>
    <dbReference type="NCBI Taxonomy" id="2656650"/>
    <lineage>
        <taxon>Bacteria</taxon>
        <taxon>Bacillati</taxon>
        <taxon>Actinomycetota</taxon>
        <taxon>Actinomycetes</taxon>
        <taxon>Propionibacteriales</taxon>
        <taxon>Propionibacteriaceae</taxon>
        <taxon>Auraticoccus</taxon>
    </lineage>
</organism>
<keyword evidence="1" id="KW-0812">Transmembrane</keyword>
<proteinExistence type="predicted"/>
<protein>
    <recommendedName>
        <fullName evidence="4">DUF3137 domain-containing protein</fullName>
    </recommendedName>
</protein>
<keyword evidence="1" id="KW-0472">Membrane</keyword>
<feature type="transmembrane region" description="Helical" evidence="1">
    <location>
        <begin position="36"/>
        <end position="56"/>
    </location>
</feature>
<dbReference type="Proteomes" id="UP000435304">
    <property type="component" value="Unassembled WGS sequence"/>
</dbReference>
<name>A0A6A9UY70_9ACTN</name>
<keyword evidence="3" id="KW-1185">Reference proteome</keyword>